<protein>
    <submittedName>
        <fullName evidence="5">Arginase family protein</fullName>
    </submittedName>
</protein>
<evidence type="ECO:0000256" key="4">
    <source>
        <dbReference type="RuleBase" id="RU003684"/>
    </source>
</evidence>
<reference evidence="5 6" key="1">
    <citation type="submission" date="2022-04" db="EMBL/GenBank/DDBJ databases">
        <authorList>
            <person name="Grouzdev D.S."/>
            <person name="Pantiukh K.S."/>
            <person name="Krutkina M.S."/>
        </authorList>
    </citation>
    <scope>NUCLEOTIDE SEQUENCE [LARGE SCALE GENOMIC DNA]</scope>
    <source>
        <strain evidence="5 6">6x-1</strain>
    </source>
</reference>
<dbReference type="EMBL" id="JALKCH010000002">
    <property type="protein sequence ID" value="MCK0195853.1"/>
    <property type="molecule type" value="Genomic_DNA"/>
</dbReference>
<proteinExistence type="inferred from homology"/>
<evidence type="ECO:0000256" key="1">
    <source>
        <dbReference type="ARBA" id="ARBA00009227"/>
    </source>
</evidence>
<dbReference type="InterPro" id="IPR020855">
    <property type="entry name" value="Ureohydrolase_Mn_BS"/>
</dbReference>
<keyword evidence="6" id="KW-1185">Reference proteome</keyword>
<dbReference type="PANTHER" id="PTHR11358:SF26">
    <property type="entry name" value="GUANIDINO ACID HYDROLASE, MITOCHONDRIAL"/>
    <property type="match status" value="1"/>
</dbReference>
<evidence type="ECO:0000256" key="2">
    <source>
        <dbReference type="ARBA" id="ARBA00022723"/>
    </source>
</evidence>
<accession>A0ABT0D7B8</accession>
<name>A0ABT0D7B8_9HYPH</name>
<dbReference type="Gene3D" id="3.40.800.10">
    <property type="entry name" value="Ureohydrolase domain"/>
    <property type="match status" value="1"/>
</dbReference>
<dbReference type="PIRSF" id="PIRSF036979">
    <property type="entry name" value="Arginase"/>
    <property type="match status" value="1"/>
</dbReference>
<evidence type="ECO:0000313" key="6">
    <source>
        <dbReference type="Proteomes" id="UP001203284"/>
    </source>
</evidence>
<evidence type="ECO:0000256" key="3">
    <source>
        <dbReference type="ARBA" id="ARBA00022801"/>
    </source>
</evidence>
<dbReference type="InterPro" id="IPR006035">
    <property type="entry name" value="Ureohydrolase"/>
</dbReference>
<dbReference type="PROSITE" id="PS51409">
    <property type="entry name" value="ARGINASE_2"/>
    <property type="match status" value="1"/>
</dbReference>
<dbReference type="RefSeq" id="WP_247026294.1">
    <property type="nucleotide sequence ID" value="NZ_JALKCH010000002.1"/>
</dbReference>
<keyword evidence="2" id="KW-0479">Metal-binding</keyword>
<dbReference type="SUPFAM" id="SSF52768">
    <property type="entry name" value="Arginase/deacetylase"/>
    <property type="match status" value="1"/>
</dbReference>
<dbReference type="InterPro" id="IPR023696">
    <property type="entry name" value="Ureohydrolase_dom_sf"/>
</dbReference>
<dbReference type="PROSITE" id="PS01053">
    <property type="entry name" value="ARGINASE_1"/>
    <property type="match status" value="1"/>
</dbReference>
<keyword evidence="3 4" id="KW-0378">Hydrolase</keyword>
<comment type="similarity">
    <text evidence="1">Belongs to the arginase family. Agmatinase subfamily.</text>
</comment>
<comment type="caution">
    <text evidence="5">The sequence shown here is derived from an EMBL/GenBank/DDBJ whole genome shotgun (WGS) entry which is preliminary data.</text>
</comment>
<dbReference type="Proteomes" id="UP001203284">
    <property type="component" value="Unassembled WGS sequence"/>
</dbReference>
<dbReference type="Pfam" id="PF00491">
    <property type="entry name" value="Arginase"/>
    <property type="match status" value="1"/>
</dbReference>
<gene>
    <name evidence="5" type="ORF">MWN34_02910</name>
</gene>
<evidence type="ECO:0000313" key="5">
    <source>
        <dbReference type="EMBL" id="MCK0195853.1"/>
    </source>
</evidence>
<sequence>MMDSSDTESRPLMRRGTFLGVPPASAAQPGQIAVLGLPFDCGTHATRIGSRQGPASFRAMSSEVRPFYPPLADIDPRAGNRVVDLGDVDVVASAIGPSLAAMEHAVLDIVRADAVPLCVGGDGTVTLPVLRALSKRYPELVLVHIDAHTDAYPGEDVNTGTTFTRAAAEGLIDTRRSFHIGARGTMPVGGAYDHTRALGYRLISGDDVRRRGPAAIAAEVREVVGNRPVHLSFDMDYFDPSAAPGVATPTWGGPQVAEVFDLLHGLRGLDLVGVDINTLSPPHDVQGMAAMLAGHVAVIALHLVQLGQAEHRLNAGHRQNGGTRP</sequence>
<dbReference type="PANTHER" id="PTHR11358">
    <property type="entry name" value="ARGINASE/AGMATINASE"/>
    <property type="match status" value="1"/>
</dbReference>
<organism evidence="5 6">
    <name type="scientific">Ancylobacter crimeensis</name>
    <dbReference type="NCBI Taxonomy" id="2579147"/>
    <lineage>
        <taxon>Bacteria</taxon>
        <taxon>Pseudomonadati</taxon>
        <taxon>Pseudomonadota</taxon>
        <taxon>Alphaproteobacteria</taxon>
        <taxon>Hyphomicrobiales</taxon>
        <taxon>Xanthobacteraceae</taxon>
        <taxon>Ancylobacter</taxon>
    </lineage>
</organism>